<protein>
    <submittedName>
        <fullName evidence="4">4'-phosphopantetheinyl transferase superfamily protein</fullName>
    </submittedName>
</protein>
<dbReference type="Pfam" id="PF01648">
    <property type="entry name" value="ACPS"/>
    <property type="match status" value="1"/>
</dbReference>
<dbReference type="InterPro" id="IPR008278">
    <property type="entry name" value="4-PPantetheinyl_Trfase_dom"/>
</dbReference>
<sequence>MPVYLKKEEANGGILAVWEITESVEELLLQLNLSGAEMDRLNSFRLDKRKLEFLATRCLLKALLQKDPVISYLDSGRPVLENSSFNLSISHTKGFAAVALSESEFSGVDIEHPSERVIKVYDRFVSADEKAFIPESQQLQYFTLLWSLKEAMYKIFDEKSVIFNRDLKCYPFKLSEEGDINALFCLNKEVELTYKYITSKDFYLVYHC</sequence>
<dbReference type="SUPFAM" id="SSF56214">
    <property type="entry name" value="4'-phosphopantetheinyl transferase"/>
    <property type="match status" value="2"/>
</dbReference>
<gene>
    <name evidence="4" type="ORF">OM075_18550</name>
</gene>
<dbReference type="PANTHER" id="PTHR12215">
    <property type="entry name" value="PHOSPHOPANTETHEINE TRANSFERASE"/>
    <property type="match status" value="1"/>
</dbReference>
<name>A0AAE3SGM0_9BACT</name>
<dbReference type="Gene3D" id="3.90.470.20">
    <property type="entry name" value="4'-phosphopantetheinyl transferase domain"/>
    <property type="match status" value="1"/>
</dbReference>
<dbReference type="GO" id="GO:0005829">
    <property type="term" value="C:cytosol"/>
    <property type="evidence" value="ECO:0007669"/>
    <property type="project" value="TreeGrafter"/>
</dbReference>
<dbReference type="InterPro" id="IPR037143">
    <property type="entry name" value="4-PPantetheinyl_Trfase_dom_sf"/>
</dbReference>
<dbReference type="GO" id="GO:0019878">
    <property type="term" value="P:lysine biosynthetic process via aminoadipic acid"/>
    <property type="evidence" value="ECO:0007669"/>
    <property type="project" value="TreeGrafter"/>
</dbReference>
<dbReference type="Proteomes" id="UP001209229">
    <property type="component" value="Unassembled WGS sequence"/>
</dbReference>
<dbReference type="GO" id="GO:0008897">
    <property type="term" value="F:holo-[acyl-carrier-protein] synthase activity"/>
    <property type="evidence" value="ECO:0007669"/>
    <property type="project" value="InterPro"/>
</dbReference>
<comment type="caution">
    <text evidence="4">The sequence shown here is derived from an EMBL/GenBank/DDBJ whole genome shotgun (WGS) entry which is preliminary data.</text>
</comment>
<accession>A0AAE3SGM0</accession>
<dbReference type="PANTHER" id="PTHR12215:SF10">
    <property type="entry name" value="L-AMINOADIPATE-SEMIALDEHYDE DEHYDROGENASE-PHOSPHOPANTETHEINYL TRANSFERASE"/>
    <property type="match status" value="1"/>
</dbReference>
<reference evidence="4" key="1">
    <citation type="submission" date="2022-10" db="EMBL/GenBank/DDBJ databases">
        <authorList>
            <person name="Yu W.X."/>
        </authorList>
    </citation>
    <scope>NUCLEOTIDE SEQUENCE</scope>
    <source>
        <strain evidence="4">AAT</strain>
    </source>
</reference>
<evidence type="ECO:0000259" key="3">
    <source>
        <dbReference type="Pfam" id="PF01648"/>
    </source>
</evidence>
<evidence type="ECO:0000256" key="2">
    <source>
        <dbReference type="ARBA" id="ARBA00022679"/>
    </source>
</evidence>
<evidence type="ECO:0000313" key="5">
    <source>
        <dbReference type="Proteomes" id="UP001209229"/>
    </source>
</evidence>
<dbReference type="EMBL" id="JAPDPJ010000054">
    <property type="protein sequence ID" value="MCW3788476.1"/>
    <property type="molecule type" value="Genomic_DNA"/>
</dbReference>
<feature type="domain" description="4'-phosphopantetheinyl transferase" evidence="3">
    <location>
        <begin position="107"/>
        <end position="183"/>
    </location>
</feature>
<dbReference type="RefSeq" id="WP_301192035.1">
    <property type="nucleotide sequence ID" value="NZ_JAPDPJ010000054.1"/>
</dbReference>
<dbReference type="AlphaFoldDB" id="A0AAE3SGM0"/>
<comment type="similarity">
    <text evidence="1">Belongs to the P-Pant transferase superfamily. Gsp/Sfp/HetI/AcpT family.</text>
</comment>
<organism evidence="4 5">
    <name type="scientific">Plebeiibacterium sediminum</name>
    <dbReference type="NCBI Taxonomy" id="2992112"/>
    <lineage>
        <taxon>Bacteria</taxon>
        <taxon>Pseudomonadati</taxon>
        <taxon>Bacteroidota</taxon>
        <taxon>Bacteroidia</taxon>
        <taxon>Marinilabiliales</taxon>
        <taxon>Marinilabiliaceae</taxon>
        <taxon>Plebeiibacterium</taxon>
    </lineage>
</organism>
<keyword evidence="5" id="KW-1185">Reference proteome</keyword>
<dbReference type="InterPro" id="IPR050559">
    <property type="entry name" value="P-Pant_transferase_sf"/>
</dbReference>
<evidence type="ECO:0000256" key="1">
    <source>
        <dbReference type="ARBA" id="ARBA00010990"/>
    </source>
</evidence>
<keyword evidence="2 4" id="KW-0808">Transferase</keyword>
<dbReference type="GO" id="GO:0000287">
    <property type="term" value="F:magnesium ion binding"/>
    <property type="evidence" value="ECO:0007669"/>
    <property type="project" value="InterPro"/>
</dbReference>
<proteinExistence type="inferred from homology"/>
<evidence type="ECO:0000313" key="4">
    <source>
        <dbReference type="EMBL" id="MCW3788476.1"/>
    </source>
</evidence>